<protein>
    <submittedName>
        <fullName evidence="1">Uncharacterized protein</fullName>
    </submittedName>
</protein>
<dbReference type="RefSeq" id="WP_219872208.1">
    <property type="nucleotide sequence ID" value="NZ_JAHZIJ010000005.1"/>
</dbReference>
<keyword evidence="2" id="KW-1185">Reference proteome</keyword>
<accession>A0ABS7D5W7</accession>
<dbReference type="EMBL" id="JAHZIJ010000005">
    <property type="protein sequence ID" value="MBW7474957.1"/>
    <property type="molecule type" value="Genomic_DNA"/>
</dbReference>
<sequence length="47" mass="5181">MAVLSDEAGVSGIIKKLSDVDACDHQSVDVLLTRERFVIQTPRHARC</sequence>
<organism evidence="1 2">
    <name type="scientific">Paenibacillus oenotherae</name>
    <dbReference type="NCBI Taxonomy" id="1435645"/>
    <lineage>
        <taxon>Bacteria</taxon>
        <taxon>Bacillati</taxon>
        <taxon>Bacillota</taxon>
        <taxon>Bacilli</taxon>
        <taxon>Bacillales</taxon>
        <taxon>Paenibacillaceae</taxon>
        <taxon>Paenibacillus</taxon>
    </lineage>
</organism>
<dbReference type="Proteomes" id="UP000812277">
    <property type="component" value="Unassembled WGS sequence"/>
</dbReference>
<reference evidence="1 2" key="1">
    <citation type="submission" date="2021-07" db="EMBL/GenBank/DDBJ databases">
        <title>Paenibacillus radiodurans sp. nov., isolated from the southeastern edge of Tengger Desert.</title>
        <authorList>
            <person name="Zhang G."/>
        </authorList>
    </citation>
    <scope>NUCLEOTIDE SEQUENCE [LARGE SCALE GENOMIC DNA]</scope>
    <source>
        <strain evidence="1 2">DT7-4</strain>
    </source>
</reference>
<evidence type="ECO:0000313" key="1">
    <source>
        <dbReference type="EMBL" id="MBW7474957.1"/>
    </source>
</evidence>
<comment type="caution">
    <text evidence="1">The sequence shown here is derived from an EMBL/GenBank/DDBJ whole genome shotgun (WGS) entry which is preliminary data.</text>
</comment>
<proteinExistence type="predicted"/>
<evidence type="ECO:0000313" key="2">
    <source>
        <dbReference type="Proteomes" id="UP000812277"/>
    </source>
</evidence>
<gene>
    <name evidence="1" type="ORF">K0T92_09390</name>
</gene>
<name>A0ABS7D5W7_9BACL</name>